<dbReference type="GO" id="GO:0008237">
    <property type="term" value="F:metallopeptidase activity"/>
    <property type="evidence" value="ECO:0007669"/>
    <property type="project" value="UniProtKB-KW"/>
</dbReference>
<proteinExistence type="predicted"/>
<dbReference type="Gene3D" id="2.30.42.10">
    <property type="match status" value="1"/>
</dbReference>
<dbReference type="InterPro" id="IPR024191">
    <property type="entry name" value="Peptidase_M61"/>
</dbReference>
<evidence type="ECO:0000313" key="2">
    <source>
        <dbReference type="EMBL" id="SIS01995.1"/>
    </source>
</evidence>
<name>A0A1N7FP05_9GAMM</name>
<reference evidence="3" key="1">
    <citation type="submission" date="2017-01" db="EMBL/GenBank/DDBJ databases">
        <authorList>
            <person name="Varghese N."/>
            <person name="Submissions S."/>
        </authorList>
    </citation>
    <scope>NUCLEOTIDE SEQUENCE [LARGE SCALE GENOMIC DNA]</scope>
    <source>
        <strain evidence="3">DSM 21768</strain>
    </source>
</reference>
<dbReference type="Proteomes" id="UP000187495">
    <property type="component" value="Unassembled WGS sequence"/>
</dbReference>
<dbReference type="Gene3D" id="1.10.390.10">
    <property type="entry name" value="Neutral Protease Domain 2"/>
    <property type="match status" value="1"/>
</dbReference>
<dbReference type="InterPro" id="IPR007963">
    <property type="entry name" value="Peptidase_M61_catalytic"/>
</dbReference>
<gene>
    <name evidence="2" type="ORF">SAMN02745664_11520</name>
</gene>
<dbReference type="PIRSF" id="PIRSF016493">
    <property type="entry name" value="Glycyl_aminpptds"/>
    <property type="match status" value="1"/>
</dbReference>
<dbReference type="InterPro" id="IPR001478">
    <property type="entry name" value="PDZ"/>
</dbReference>
<protein>
    <submittedName>
        <fullName evidence="2">Predicted metalloprotease, contains C-terminal PDZ domain</fullName>
    </submittedName>
</protein>
<accession>A0A1N7FP05</accession>
<dbReference type="RefSeq" id="WP_076555800.1">
    <property type="nucleotide sequence ID" value="NZ_FTNU01000015.1"/>
</dbReference>
<keyword evidence="2" id="KW-0378">Hydrolase</keyword>
<evidence type="ECO:0000313" key="3">
    <source>
        <dbReference type="Proteomes" id="UP000187495"/>
    </source>
</evidence>
<dbReference type="InterPro" id="IPR040756">
    <property type="entry name" value="Peptidase_M61_N"/>
</dbReference>
<dbReference type="STRING" id="34061.B0189_08000"/>
<dbReference type="InterPro" id="IPR027268">
    <property type="entry name" value="Peptidase_M4/M1_CTD_sf"/>
</dbReference>
<dbReference type="Pfam" id="PF00595">
    <property type="entry name" value="PDZ"/>
    <property type="match status" value="1"/>
</dbReference>
<evidence type="ECO:0000259" key="1">
    <source>
        <dbReference type="PROSITE" id="PS50106"/>
    </source>
</evidence>
<feature type="domain" description="PDZ" evidence="1">
    <location>
        <begin position="491"/>
        <end position="540"/>
    </location>
</feature>
<dbReference type="GO" id="GO:0006508">
    <property type="term" value="P:proteolysis"/>
    <property type="evidence" value="ECO:0007669"/>
    <property type="project" value="UniProtKB-KW"/>
</dbReference>
<keyword evidence="2" id="KW-0645">Protease</keyword>
<keyword evidence="2" id="KW-0482">Metalloprotease</keyword>
<dbReference type="SUPFAM" id="SSF50156">
    <property type="entry name" value="PDZ domain-like"/>
    <property type="match status" value="1"/>
</dbReference>
<dbReference type="Pfam" id="PF17899">
    <property type="entry name" value="Peptidase_M61_N"/>
    <property type="match status" value="1"/>
</dbReference>
<dbReference type="PROSITE" id="PS50106">
    <property type="entry name" value="PDZ"/>
    <property type="match status" value="1"/>
</dbReference>
<sequence>MTIQSAPTDNQHALLANTPHYQISFERFNEHLADICFDFVATTHAPTLSMVTWLAGSYLIREFSKNITAVDYQLDGTTHRSEKLNKNTFKLSHVKAGDRVRVRYEVYCRDLSVRTAFVDQTRLFGNFSSLLLLLDDAKHTPATLTLSVPMQFLAQHPNCQIACGLQHETVQSKTGIEYRFAALAAFDYLDYPFEIGTQDTFEFVVNHQQKTLPHRFFLTGRHHGQLTRLQSDLQKICQTYLDWLGDAPFGHYTFMAMVTNKDYGGLEHINSTALISPRSDMPRIDEPMPPSDGYQRFLGLCSHEYFHAWWVKTVKPDVMINNPLTHESYTPLLWVFEGFTSYVDDLMLLVAGVIDKASYFKLISDQINRYQQTDGKAYQSVAESSFDAWIKFYRPDENSTNQGISYYNKGALVALLLDLMLLDKSSGNYRLLDVIKHCYQQSNNQPFGLTTEILGDIIAPVLGRQTWQEFYENYVIGTQPLPLEEYLGKFAITVNHQETSKPWGMSLSAGDQLTITHIHRQSAASQAGLAYNDTIIAIDGLKATNQLLTLLNQQQSITKQPVQIHAFRRDELMTFELPPDNTYHQTVSLSGDGGQWLSFCFDK</sequence>
<dbReference type="Pfam" id="PF05299">
    <property type="entry name" value="Peptidase_M61"/>
    <property type="match status" value="1"/>
</dbReference>
<keyword evidence="3" id="KW-1185">Reference proteome</keyword>
<dbReference type="InterPro" id="IPR036034">
    <property type="entry name" value="PDZ_sf"/>
</dbReference>
<dbReference type="EMBL" id="FTNU01000015">
    <property type="protein sequence ID" value="SIS01995.1"/>
    <property type="molecule type" value="Genomic_DNA"/>
</dbReference>
<dbReference type="AlphaFoldDB" id="A0A1N7FP05"/>
<dbReference type="SUPFAM" id="SSF55486">
    <property type="entry name" value="Metalloproteases ('zincins'), catalytic domain"/>
    <property type="match status" value="1"/>
</dbReference>
<dbReference type="Gene3D" id="2.60.40.3650">
    <property type="match status" value="1"/>
</dbReference>
<organism evidence="2 3">
    <name type="scientific">Moraxella cuniculi DSM 21768</name>
    <dbReference type="NCBI Taxonomy" id="1122245"/>
    <lineage>
        <taxon>Bacteria</taxon>
        <taxon>Pseudomonadati</taxon>
        <taxon>Pseudomonadota</taxon>
        <taxon>Gammaproteobacteria</taxon>
        <taxon>Moraxellales</taxon>
        <taxon>Moraxellaceae</taxon>
        <taxon>Moraxella</taxon>
    </lineage>
</organism>